<dbReference type="AlphaFoldDB" id="A0A4Y5Z417"/>
<protein>
    <submittedName>
        <fullName evidence="1">Uncharacterized protein</fullName>
    </submittedName>
</protein>
<proteinExistence type="predicted"/>
<name>A0A4Y5Z417_9GAMM</name>
<evidence type="ECO:0000313" key="2">
    <source>
        <dbReference type="Proteomes" id="UP000316093"/>
    </source>
</evidence>
<dbReference type="RefSeq" id="WP_139983119.1">
    <property type="nucleotide sequence ID" value="NZ_CP041046.1"/>
</dbReference>
<sequence>MTAYVPVRPTPFPPAAVSLWPGESAVERAWIAGELAYVMEPAGVNVGRVPEGNSGHATRFPWVAWSDELHGHADLTSGIYRGDVGGLADYCISQVRRALVMVHYRPLLMSRLQRVSAETLDATLEWLVLLLDHQGLAVPQFLPGHLEINLLDPGTHPPPGFERLTIADCRRGAALLRNPSHWPHGLALVSLIDELAHQESRRRLDNLPTAQGVRQTARL</sequence>
<keyword evidence="2" id="KW-1185">Reference proteome</keyword>
<evidence type="ECO:0000313" key="1">
    <source>
        <dbReference type="EMBL" id="QDE39917.1"/>
    </source>
</evidence>
<accession>A0A4Y5Z417</accession>
<reference evidence="1 2" key="1">
    <citation type="submission" date="2019-06" db="EMBL/GenBank/DDBJ databases">
        <title>A complete genome sequence for Luteibacter pinisoli MAH-14.</title>
        <authorList>
            <person name="Baltrus D.A."/>
        </authorList>
    </citation>
    <scope>NUCLEOTIDE SEQUENCE [LARGE SCALE GENOMIC DNA]</scope>
    <source>
        <strain evidence="1 2">MAH-14</strain>
    </source>
</reference>
<dbReference type="Proteomes" id="UP000316093">
    <property type="component" value="Chromosome"/>
</dbReference>
<dbReference type="KEGG" id="lpy:FIV34_12185"/>
<dbReference type="EMBL" id="CP041046">
    <property type="protein sequence ID" value="QDE39917.1"/>
    <property type="molecule type" value="Genomic_DNA"/>
</dbReference>
<gene>
    <name evidence="1" type="ORF">FIV34_12185</name>
</gene>
<organism evidence="1 2">
    <name type="scientific">Luteibacter pinisoli</name>
    <dbReference type="NCBI Taxonomy" id="2589080"/>
    <lineage>
        <taxon>Bacteria</taxon>
        <taxon>Pseudomonadati</taxon>
        <taxon>Pseudomonadota</taxon>
        <taxon>Gammaproteobacteria</taxon>
        <taxon>Lysobacterales</taxon>
        <taxon>Rhodanobacteraceae</taxon>
        <taxon>Luteibacter</taxon>
    </lineage>
</organism>